<dbReference type="SUPFAM" id="SSF52540">
    <property type="entry name" value="P-loop containing nucleoside triphosphate hydrolases"/>
    <property type="match status" value="2"/>
</dbReference>
<dbReference type="Pfam" id="PF07728">
    <property type="entry name" value="AAA_5"/>
    <property type="match status" value="1"/>
</dbReference>
<dbReference type="PANTHER" id="PTHR48103:SF2">
    <property type="entry name" value="MIDASIN"/>
    <property type="match status" value="1"/>
</dbReference>
<organism evidence="4 5">
    <name type="scientific">Echinostoma caproni</name>
    <dbReference type="NCBI Taxonomy" id="27848"/>
    <lineage>
        <taxon>Eukaryota</taxon>
        <taxon>Metazoa</taxon>
        <taxon>Spiralia</taxon>
        <taxon>Lophotrochozoa</taxon>
        <taxon>Platyhelminthes</taxon>
        <taxon>Trematoda</taxon>
        <taxon>Digenea</taxon>
        <taxon>Plagiorchiida</taxon>
        <taxon>Echinostomata</taxon>
        <taxon>Echinostomatoidea</taxon>
        <taxon>Echinostomatidae</taxon>
        <taxon>Echinostoma</taxon>
    </lineage>
</organism>
<dbReference type="Proteomes" id="UP000272942">
    <property type="component" value="Unassembled WGS sequence"/>
</dbReference>
<dbReference type="SMART" id="SM00382">
    <property type="entry name" value="AAA"/>
    <property type="match status" value="1"/>
</dbReference>
<dbReference type="Gene3D" id="3.40.50.300">
    <property type="entry name" value="P-loop containing nucleotide triphosphate hydrolases"/>
    <property type="match status" value="1"/>
</dbReference>
<dbReference type="GO" id="GO:0000027">
    <property type="term" value="P:ribosomal large subunit assembly"/>
    <property type="evidence" value="ECO:0007669"/>
    <property type="project" value="TreeGrafter"/>
</dbReference>
<dbReference type="FunFam" id="3.40.50.300:FF:004102">
    <property type="entry name" value="Uncharacterized protein"/>
    <property type="match status" value="1"/>
</dbReference>
<dbReference type="InterPro" id="IPR027417">
    <property type="entry name" value="P-loop_NTPase"/>
</dbReference>
<reference evidence="4 5" key="1">
    <citation type="submission" date="2018-11" db="EMBL/GenBank/DDBJ databases">
        <authorList>
            <consortium name="Pathogen Informatics"/>
        </authorList>
    </citation>
    <scope>NUCLEOTIDE SEQUENCE [LARGE SCALE GENOMIC DNA]</scope>
    <source>
        <strain evidence="4 5">Egypt</strain>
    </source>
</reference>
<dbReference type="InterPro" id="IPR040848">
    <property type="entry name" value="AAA_lid_7"/>
</dbReference>
<sequence>MARCNSNLFHGKDSFITLRDLFRWAERYRLATCDHDVGESVLFDWDGYLADQGYLLLAGRVRNPTEARVVAEAIEAVFRRPISESRLFDFTSESSPASLEFLTPVLGSQPDGEPRRLPTGFEHIVWTRDMRRLLVLVGNALKYQEPVLLVGETGCGKTTVCQLFASLKAQRLHCVNCHQYTEAADFLGALRPVRHSSDNPNKACEDNRLFEWVDGPLVTAMSNGEMFLLDEISLADDAVLERLNSLLEPERRIHLTERSELADNANTLTGNDLVAHPQFRFVATMNPGGDYGKKELSPALRNRFTEIWCLAPTLIEPVQDGAAKSNALIDLTAIVRHNLEICVPSGTAHSSASMFDQLASTMVEFVHWYAQKQAQSQSSALALMNRRCVNTRSLVVQSILFHCIEL</sequence>
<dbReference type="GO" id="GO:0005634">
    <property type="term" value="C:nucleus"/>
    <property type="evidence" value="ECO:0007669"/>
    <property type="project" value="TreeGrafter"/>
</dbReference>
<dbReference type="InterPro" id="IPR011704">
    <property type="entry name" value="ATPase_dyneun-rel_AAA"/>
</dbReference>
<evidence type="ECO:0000256" key="1">
    <source>
        <dbReference type="ARBA" id="ARBA00022741"/>
    </source>
</evidence>
<dbReference type="GO" id="GO:0005524">
    <property type="term" value="F:ATP binding"/>
    <property type="evidence" value="ECO:0007669"/>
    <property type="project" value="UniProtKB-KW"/>
</dbReference>
<dbReference type="OrthoDB" id="422220at2759"/>
<keyword evidence="2" id="KW-0067">ATP-binding</keyword>
<dbReference type="GO" id="GO:0000055">
    <property type="term" value="P:ribosomal large subunit export from nucleus"/>
    <property type="evidence" value="ECO:0007669"/>
    <property type="project" value="TreeGrafter"/>
</dbReference>
<evidence type="ECO:0000313" key="4">
    <source>
        <dbReference type="EMBL" id="VDP93632.1"/>
    </source>
</evidence>
<keyword evidence="5" id="KW-1185">Reference proteome</keyword>
<dbReference type="GO" id="GO:0030687">
    <property type="term" value="C:preribosome, large subunit precursor"/>
    <property type="evidence" value="ECO:0007669"/>
    <property type="project" value="TreeGrafter"/>
</dbReference>
<dbReference type="AlphaFoldDB" id="A0A3P8GWN3"/>
<gene>
    <name evidence="4" type="ORF">ECPE_LOCUS16360</name>
</gene>
<evidence type="ECO:0000259" key="3">
    <source>
        <dbReference type="SMART" id="SM00382"/>
    </source>
</evidence>
<dbReference type="GO" id="GO:0016887">
    <property type="term" value="F:ATP hydrolysis activity"/>
    <property type="evidence" value="ECO:0007669"/>
    <property type="project" value="InterPro"/>
</dbReference>
<evidence type="ECO:0000256" key="2">
    <source>
        <dbReference type="ARBA" id="ARBA00022840"/>
    </source>
</evidence>
<protein>
    <recommendedName>
        <fullName evidence="3">AAA+ ATPase domain-containing protein</fullName>
    </recommendedName>
</protein>
<accession>A0A3P8GWN3</accession>
<proteinExistence type="predicted"/>
<name>A0A3P8GWN3_9TREM</name>
<dbReference type="EMBL" id="UZAN01064011">
    <property type="protein sequence ID" value="VDP93632.1"/>
    <property type="molecule type" value="Genomic_DNA"/>
</dbReference>
<dbReference type="PANTHER" id="PTHR48103">
    <property type="entry name" value="MIDASIN-RELATED"/>
    <property type="match status" value="1"/>
</dbReference>
<dbReference type="Pfam" id="PF17867">
    <property type="entry name" value="AAA_lid_7"/>
    <property type="match status" value="1"/>
</dbReference>
<keyword evidence="1" id="KW-0547">Nucleotide-binding</keyword>
<dbReference type="InterPro" id="IPR003593">
    <property type="entry name" value="AAA+_ATPase"/>
</dbReference>
<evidence type="ECO:0000313" key="5">
    <source>
        <dbReference type="Proteomes" id="UP000272942"/>
    </source>
</evidence>
<feature type="domain" description="AAA+ ATPase" evidence="3">
    <location>
        <begin position="143"/>
        <end position="314"/>
    </location>
</feature>